<dbReference type="STRING" id="144197.ENSSPAP00000008382"/>
<evidence type="ECO:0000256" key="2">
    <source>
        <dbReference type="ARBA" id="ARBA00004123"/>
    </source>
</evidence>
<evidence type="ECO:0000256" key="11">
    <source>
        <dbReference type="ARBA" id="ARBA00022895"/>
    </source>
</evidence>
<comment type="similarity">
    <text evidence="4">Belongs to the DNA repair metallo-beta-lactamase (DRMBL) family.</text>
</comment>
<evidence type="ECO:0000259" key="18">
    <source>
        <dbReference type="Pfam" id="PF07522"/>
    </source>
</evidence>
<dbReference type="InterPro" id="IPR001279">
    <property type="entry name" value="Metallo-B-lactamas"/>
</dbReference>
<evidence type="ECO:0000256" key="17">
    <source>
        <dbReference type="SAM" id="MobiDB-lite"/>
    </source>
</evidence>
<dbReference type="InterPro" id="IPR011084">
    <property type="entry name" value="DRMBL"/>
</dbReference>
<proteinExistence type="inferred from homology"/>
<dbReference type="Proteomes" id="UP000694891">
    <property type="component" value="Unplaced"/>
</dbReference>
<evidence type="ECO:0000313" key="22">
    <source>
        <dbReference type="RefSeq" id="XP_008294624.1"/>
    </source>
</evidence>
<dbReference type="PANTHER" id="PTHR23240:SF26">
    <property type="entry name" value="5' EXONUCLEASE APOLLO"/>
    <property type="match status" value="1"/>
</dbReference>
<dbReference type="GeneTree" id="ENSGT00940000158175"/>
<reference evidence="20" key="1">
    <citation type="submission" date="2023-09" db="UniProtKB">
        <authorList>
            <consortium name="Ensembl"/>
        </authorList>
    </citation>
    <scope>IDENTIFICATION</scope>
</reference>
<keyword evidence="10 22" id="KW-0269">Exonuclease</keyword>
<dbReference type="InterPro" id="IPR036866">
    <property type="entry name" value="RibonucZ/Hydroxyglut_hydro"/>
</dbReference>
<keyword evidence="7" id="KW-0540">Nuclease</keyword>
<dbReference type="GO" id="GO:0006303">
    <property type="term" value="P:double-strand break repair via nonhomologous end joining"/>
    <property type="evidence" value="ECO:0007669"/>
    <property type="project" value="TreeGrafter"/>
</dbReference>
<feature type="region of interest" description="Disordered" evidence="17">
    <location>
        <begin position="483"/>
        <end position="509"/>
    </location>
</feature>
<evidence type="ECO:0000256" key="1">
    <source>
        <dbReference type="ARBA" id="ARBA00001526"/>
    </source>
</evidence>
<feature type="compositionally biased region" description="Polar residues" evidence="17">
    <location>
        <begin position="500"/>
        <end position="509"/>
    </location>
</feature>
<dbReference type="PANTHER" id="PTHR23240">
    <property type="entry name" value="DNA CROSS-LINK REPAIR PROTEIN PSO2/SNM1-RELATED"/>
    <property type="match status" value="1"/>
</dbReference>
<name>A0A3B5A3M2_9TELE</name>
<keyword evidence="9" id="KW-0378">Hydrolase</keyword>
<gene>
    <name evidence="22" type="primary">dclre1b</name>
</gene>
<evidence type="ECO:0000256" key="16">
    <source>
        <dbReference type="ARBA" id="ARBA00042738"/>
    </source>
</evidence>
<evidence type="ECO:0000256" key="4">
    <source>
        <dbReference type="ARBA" id="ARBA00010304"/>
    </source>
</evidence>
<dbReference type="Gene3D" id="3.40.50.12650">
    <property type="match status" value="1"/>
</dbReference>
<feature type="domain" description="DNA repair metallo-beta-lactamase" evidence="18">
    <location>
        <begin position="248"/>
        <end position="303"/>
    </location>
</feature>
<evidence type="ECO:0000313" key="21">
    <source>
        <dbReference type="Proteomes" id="UP000694891"/>
    </source>
</evidence>
<dbReference type="Pfam" id="PF12706">
    <property type="entry name" value="Lactamase_B_2"/>
    <property type="match status" value="1"/>
</dbReference>
<dbReference type="GO" id="GO:0003684">
    <property type="term" value="F:damaged DNA binding"/>
    <property type="evidence" value="ECO:0007669"/>
    <property type="project" value="TreeGrafter"/>
</dbReference>
<protein>
    <recommendedName>
        <fullName evidence="14">5' exonuclease Apollo</fullName>
        <ecNumber evidence="5">3.5.2.6</ecNumber>
    </recommendedName>
    <alternativeName>
        <fullName evidence="15">DNA cross-link repair 1B protein</fullName>
    </alternativeName>
    <alternativeName>
        <fullName evidence="16">SNM1 homolog B</fullName>
    </alternativeName>
</protein>
<dbReference type="GO" id="GO:0000781">
    <property type="term" value="C:chromosome, telomeric region"/>
    <property type="evidence" value="ECO:0007669"/>
    <property type="project" value="UniProtKB-SubCell"/>
</dbReference>
<dbReference type="CTD" id="64858"/>
<dbReference type="RefSeq" id="XP_008294624.1">
    <property type="nucleotide sequence ID" value="XM_008296402.1"/>
</dbReference>
<dbReference type="GO" id="GO:0000723">
    <property type="term" value="P:telomere maintenance"/>
    <property type="evidence" value="ECO:0007669"/>
    <property type="project" value="TreeGrafter"/>
</dbReference>
<keyword evidence="21" id="KW-1185">Reference proteome</keyword>
<evidence type="ECO:0000256" key="5">
    <source>
        <dbReference type="ARBA" id="ARBA00012865"/>
    </source>
</evidence>
<dbReference type="GO" id="GO:0035312">
    <property type="term" value="F:5'-3' DNA exonuclease activity"/>
    <property type="evidence" value="ECO:0007669"/>
    <property type="project" value="TreeGrafter"/>
</dbReference>
<dbReference type="FunFam" id="3.40.50.12650:FF:000003">
    <property type="entry name" value="DNA cross-link repair 1B"/>
    <property type="match status" value="1"/>
</dbReference>
<dbReference type="CDD" id="cd16273">
    <property type="entry name" value="SNM1A-1C-like_MBL-fold"/>
    <property type="match status" value="1"/>
</dbReference>
<dbReference type="GO" id="GO:0008800">
    <property type="term" value="F:beta-lactamase activity"/>
    <property type="evidence" value="ECO:0007669"/>
    <property type="project" value="UniProtKB-EC"/>
</dbReference>
<keyword evidence="13" id="KW-0539">Nucleus</keyword>
<dbReference type="Gene3D" id="3.60.15.10">
    <property type="entry name" value="Ribonuclease Z/Hydroxyacylglutathione hydrolase-like"/>
    <property type="match status" value="1"/>
</dbReference>
<accession>A0A3B5A3M2</accession>
<dbReference type="SUPFAM" id="SSF56281">
    <property type="entry name" value="Metallo-hydrolase/oxidoreductase"/>
    <property type="match status" value="1"/>
</dbReference>
<dbReference type="GeneID" id="103368138"/>
<dbReference type="Ensembl" id="ENSSPAT00000008538.1">
    <property type="protein sequence ID" value="ENSSPAP00000008382.1"/>
    <property type="gene ID" value="ENSSPAG00000006390.1"/>
</dbReference>
<dbReference type="GO" id="GO:0036297">
    <property type="term" value="P:interstrand cross-link repair"/>
    <property type="evidence" value="ECO:0007669"/>
    <property type="project" value="TreeGrafter"/>
</dbReference>
<dbReference type="Pfam" id="PF07522">
    <property type="entry name" value="DRMBL"/>
    <property type="match status" value="1"/>
</dbReference>
<sequence length="571" mass="64355">MSVNGKVIPHTPLAVDFWYVRKCPGTRLFFLSHMHSDHTMGLTSTWSNRPIYCSPTSAALLRLKLQVKEQWIHPLELGEPNLLPLDDIGKERLTVTLIDANHCAGAVMFLFEGYFGSILYTGDFRYTPSMLREPCLRTNTTIDVLYLDNTNCDPNRTLPTRQRATQQIKEIIRRHPNHTVVIGLYTLGKESLLLDLAMEFKTWVEVSFERMETLKALELPDVFTTETGAGRIRVVNQSEISAAALYQWNKDQPTLAILPTSRPLVSFHPSVHVVPYSDHSSYQELEDFVSALKPTSLVPIVGNCVPGSLSALLPSKKRHEILVPESVRHYMLRQPERQLSPSACMSLQRRHFRPLDPKGVIFESPISGCSRSYEEAWEAECLEQDGSEEEMDTEGSEKDSDCILVDLSTQLSPDKNKRQTGDMWNLNIVQTVSEEMVTTELEPFDSFSQSSFAPVEILTNTKACVKPVRTTRRPFEANAKIISNHHSGHGNVGNNHTSSDGDSMSQHSEIDQNDSVTLFQNISDRDSSTSSSSSVVLQLEYIEELENRLLKNLPFSEEDIKARGLLQNSFV</sequence>
<comment type="catalytic activity">
    <reaction evidence="1">
        <text>a beta-lactam + H2O = a substituted beta-amino acid</text>
        <dbReference type="Rhea" id="RHEA:20401"/>
        <dbReference type="ChEBI" id="CHEBI:15377"/>
        <dbReference type="ChEBI" id="CHEBI:35627"/>
        <dbReference type="ChEBI" id="CHEBI:140347"/>
        <dbReference type="EC" id="3.5.2.6"/>
    </reaction>
</comment>
<evidence type="ECO:0000313" key="20">
    <source>
        <dbReference type="Ensembl" id="ENSSPAP00000008382.1"/>
    </source>
</evidence>
<evidence type="ECO:0000256" key="12">
    <source>
        <dbReference type="ARBA" id="ARBA00023204"/>
    </source>
</evidence>
<evidence type="ECO:0000256" key="8">
    <source>
        <dbReference type="ARBA" id="ARBA00022763"/>
    </source>
</evidence>
<dbReference type="OrthoDB" id="262529at2759"/>
<evidence type="ECO:0000256" key="3">
    <source>
        <dbReference type="ARBA" id="ARBA00004574"/>
    </source>
</evidence>
<keyword evidence="11" id="KW-0779">Telomere</keyword>
<evidence type="ECO:0000256" key="15">
    <source>
        <dbReference type="ARBA" id="ARBA00041693"/>
    </source>
</evidence>
<reference evidence="22" key="2">
    <citation type="submission" date="2025-04" db="UniProtKB">
        <authorList>
            <consortium name="RefSeq"/>
        </authorList>
    </citation>
    <scope>IDENTIFICATION</scope>
</reference>
<dbReference type="GO" id="GO:0005634">
    <property type="term" value="C:nucleus"/>
    <property type="evidence" value="ECO:0007669"/>
    <property type="project" value="UniProtKB-SubCell"/>
</dbReference>
<evidence type="ECO:0000256" key="7">
    <source>
        <dbReference type="ARBA" id="ARBA00022722"/>
    </source>
</evidence>
<evidence type="ECO:0000259" key="19">
    <source>
        <dbReference type="Pfam" id="PF12706"/>
    </source>
</evidence>
<comment type="subcellular location">
    <subcellularLocation>
        <location evidence="3">Chromosome</location>
        <location evidence="3">Telomere</location>
    </subcellularLocation>
    <subcellularLocation>
        <location evidence="2">Nucleus</location>
    </subcellularLocation>
</comment>
<dbReference type="AlphaFoldDB" id="A0A3B5A3M2"/>
<evidence type="ECO:0000256" key="6">
    <source>
        <dbReference type="ARBA" id="ARBA00022454"/>
    </source>
</evidence>
<evidence type="ECO:0000256" key="13">
    <source>
        <dbReference type="ARBA" id="ARBA00023242"/>
    </source>
</evidence>
<keyword evidence="12" id="KW-0234">DNA repair</keyword>
<feature type="domain" description="Metallo-beta-lactamase" evidence="19">
    <location>
        <begin position="28"/>
        <end position="155"/>
    </location>
</feature>
<evidence type="ECO:0000256" key="14">
    <source>
        <dbReference type="ARBA" id="ARBA00039555"/>
    </source>
</evidence>
<dbReference type="EC" id="3.5.2.6" evidence="5"/>
<evidence type="ECO:0000256" key="10">
    <source>
        <dbReference type="ARBA" id="ARBA00022839"/>
    </source>
</evidence>
<keyword evidence="6" id="KW-0158">Chromosome</keyword>
<evidence type="ECO:0000256" key="9">
    <source>
        <dbReference type="ARBA" id="ARBA00022801"/>
    </source>
</evidence>
<keyword evidence="8" id="KW-0227">DNA damage</keyword>
<organism evidence="20">
    <name type="scientific">Stegastes partitus</name>
    <name type="common">bicolor damselfish</name>
    <dbReference type="NCBI Taxonomy" id="144197"/>
    <lineage>
        <taxon>Eukaryota</taxon>
        <taxon>Metazoa</taxon>
        <taxon>Chordata</taxon>
        <taxon>Craniata</taxon>
        <taxon>Vertebrata</taxon>
        <taxon>Euteleostomi</taxon>
        <taxon>Actinopterygii</taxon>
        <taxon>Neopterygii</taxon>
        <taxon>Teleostei</taxon>
        <taxon>Neoteleostei</taxon>
        <taxon>Acanthomorphata</taxon>
        <taxon>Ovalentaria</taxon>
        <taxon>Pomacentridae</taxon>
        <taxon>Stegastes</taxon>
    </lineage>
</organism>